<accession>A0A367ZUI6</accession>
<keyword evidence="4" id="KW-0830">Ubiquinone</keyword>
<evidence type="ECO:0000256" key="1">
    <source>
        <dbReference type="ARBA" id="ARBA00009670"/>
    </source>
</evidence>
<dbReference type="PANTHER" id="PTHR10566">
    <property type="entry name" value="CHAPERONE-ACTIVITY OF BC1 COMPLEX CABC1 -RELATED"/>
    <property type="match status" value="1"/>
</dbReference>
<sequence>MANDRQFLFPLNPMTVIKDIRRVRDIVTVLARHGFGQLVAALAKTETYGVGPLIRSFQVPAEGEEPAEPTTAAARLRLVFQDLGPTFIKLGQVLSTRPDLIPEEYAAELKKLQDNVPPFEFADARRQIETELGRPLTELFERFDETPLGTASIGQVYAARLTSGEEVVVKVQRPGVQATIESDIDLMLMLARALETRFPRFKPYDMTGILQEFSKAIRRELDYTTELRNALKFAEIFRSHPEVVVPRVFKRFSTRRVLTMERIRGVKIDLGETIGDDKKTLARVALQAVLVMVFEAGFFHADPHPGNIFALEGNRIAFLDLGMVGRLDEGMRFRLADLIVALLERDVEEIGRLLMMMGIREGKVNQARLRRDIAEVMDKIVGLPLEEIQFSEILTDLLEGARRHHLKVPNEYTLMGKALLTIEGLGKELDPSLDIEAAVAPFIQKLVLARYSPKHLRRTLVKRLNEFYHWSHELPTHVMTILDDLQAGDLRIKVEQLEQGRLMRNLEGIAGKISAALVISALILSSSLLLTFTRFEYLVFGVPAGLFLGIVGYVGAAFLGLRMIRAVVKERDPEDS</sequence>
<dbReference type="CDD" id="cd05121">
    <property type="entry name" value="ABC1_ADCK3-like"/>
    <property type="match status" value="1"/>
</dbReference>
<comment type="similarity">
    <text evidence="1">Belongs to the protein kinase superfamily. ADCK protein kinase family.</text>
</comment>
<reference evidence="4 5" key="1">
    <citation type="submission" date="2018-05" db="EMBL/GenBank/DDBJ databases">
        <title>A metagenomic window into the 2 km-deep terrestrial subsurface aquifer revealed taxonomically and functionally diverse microbial community comprising novel uncultured bacterial lineages.</title>
        <authorList>
            <person name="Kadnikov V.V."/>
            <person name="Mardanov A.V."/>
            <person name="Beletsky A.V."/>
            <person name="Banks D."/>
            <person name="Pimenov N.V."/>
            <person name="Frank Y.A."/>
            <person name="Karnachuk O.V."/>
            <person name="Ravin N.V."/>
        </authorList>
    </citation>
    <scope>NUCLEOTIDE SEQUENCE [LARGE SCALE GENOMIC DNA]</scope>
    <source>
        <strain evidence="4">BY5</strain>
    </source>
</reference>
<evidence type="ECO:0000313" key="4">
    <source>
        <dbReference type="EMBL" id="RCK81379.1"/>
    </source>
</evidence>
<name>A0A367ZUI6_9BACT</name>
<dbReference type="InterPro" id="IPR004147">
    <property type="entry name" value="ABC1_dom"/>
</dbReference>
<proteinExistence type="inferred from homology"/>
<keyword evidence="2" id="KW-1133">Transmembrane helix</keyword>
<keyword evidence="2" id="KW-0812">Transmembrane</keyword>
<comment type="caution">
    <text evidence="4">The sequence shown here is derived from an EMBL/GenBank/DDBJ whole genome shotgun (WGS) entry which is preliminary data.</text>
</comment>
<dbReference type="AlphaFoldDB" id="A0A367ZUI6"/>
<evidence type="ECO:0000313" key="5">
    <source>
        <dbReference type="Proteomes" id="UP000252355"/>
    </source>
</evidence>
<evidence type="ECO:0000256" key="2">
    <source>
        <dbReference type="SAM" id="Phobius"/>
    </source>
</evidence>
<dbReference type="PANTHER" id="PTHR10566:SF113">
    <property type="entry name" value="PROTEIN ACTIVITY OF BC1 COMPLEX KINASE 7, CHLOROPLASTIC"/>
    <property type="match status" value="1"/>
</dbReference>
<dbReference type="InterPro" id="IPR050154">
    <property type="entry name" value="UbiB_kinase"/>
</dbReference>
<feature type="transmembrane region" description="Helical" evidence="2">
    <location>
        <begin position="509"/>
        <end position="532"/>
    </location>
</feature>
<keyword evidence="4" id="KW-0560">Oxidoreductase</keyword>
<dbReference type="EMBL" id="QOQW01000002">
    <property type="protein sequence ID" value="RCK81379.1"/>
    <property type="molecule type" value="Genomic_DNA"/>
</dbReference>
<dbReference type="SUPFAM" id="SSF56112">
    <property type="entry name" value="Protein kinase-like (PK-like)"/>
    <property type="match status" value="1"/>
</dbReference>
<dbReference type="Pfam" id="PF03109">
    <property type="entry name" value="ABC1"/>
    <property type="match status" value="1"/>
</dbReference>
<dbReference type="InterPro" id="IPR011009">
    <property type="entry name" value="Kinase-like_dom_sf"/>
</dbReference>
<organism evidence="4 5">
    <name type="scientific">Candidatus Ozemobacter sibiricus</name>
    <dbReference type="NCBI Taxonomy" id="2268124"/>
    <lineage>
        <taxon>Bacteria</taxon>
        <taxon>Candidatus Ozemobacteria</taxon>
        <taxon>Candidatus Ozemobacterales</taxon>
        <taxon>Candidatus Ozemobacteraceae</taxon>
        <taxon>Candidatus Ozemobacter</taxon>
    </lineage>
</organism>
<evidence type="ECO:0000259" key="3">
    <source>
        <dbReference type="Pfam" id="PF03109"/>
    </source>
</evidence>
<protein>
    <submittedName>
        <fullName evidence="4">Ubiquinone biosynthesis monooxygenase UbiB</fullName>
    </submittedName>
</protein>
<gene>
    <name evidence="4" type="ORF">OZSIB_2248</name>
</gene>
<keyword evidence="2" id="KW-0472">Membrane</keyword>
<keyword evidence="4" id="KW-0503">Monooxygenase</keyword>
<dbReference type="GO" id="GO:0004497">
    <property type="term" value="F:monooxygenase activity"/>
    <property type="evidence" value="ECO:0007669"/>
    <property type="project" value="UniProtKB-KW"/>
</dbReference>
<dbReference type="Proteomes" id="UP000252355">
    <property type="component" value="Unassembled WGS sequence"/>
</dbReference>
<feature type="domain" description="ABC1 atypical kinase-like" evidence="3">
    <location>
        <begin position="111"/>
        <end position="351"/>
    </location>
</feature>
<feature type="transmembrane region" description="Helical" evidence="2">
    <location>
        <begin position="538"/>
        <end position="561"/>
    </location>
</feature>